<reference evidence="6 7" key="1">
    <citation type="journal article" date="2023" name="Hortic Res">
        <title>Pangenome of water caltrop reveals structural variations and asymmetric subgenome divergence after allopolyploidization.</title>
        <authorList>
            <person name="Zhang X."/>
            <person name="Chen Y."/>
            <person name="Wang L."/>
            <person name="Yuan Y."/>
            <person name="Fang M."/>
            <person name="Shi L."/>
            <person name="Lu R."/>
            <person name="Comes H.P."/>
            <person name="Ma Y."/>
            <person name="Chen Y."/>
            <person name="Huang G."/>
            <person name="Zhou Y."/>
            <person name="Zheng Z."/>
            <person name="Qiu Y."/>
        </authorList>
    </citation>
    <scope>NUCLEOTIDE SEQUENCE [LARGE SCALE GENOMIC DNA]</scope>
    <source>
        <tissue evidence="6">Roots</tissue>
    </source>
</reference>
<evidence type="ECO:0000256" key="5">
    <source>
        <dbReference type="ARBA" id="ARBA00023136"/>
    </source>
</evidence>
<keyword evidence="5" id="KW-0472">Membrane</keyword>
<organism evidence="6 7">
    <name type="scientific">Trapa incisa</name>
    <dbReference type="NCBI Taxonomy" id="236973"/>
    <lineage>
        <taxon>Eukaryota</taxon>
        <taxon>Viridiplantae</taxon>
        <taxon>Streptophyta</taxon>
        <taxon>Embryophyta</taxon>
        <taxon>Tracheophyta</taxon>
        <taxon>Spermatophyta</taxon>
        <taxon>Magnoliopsida</taxon>
        <taxon>eudicotyledons</taxon>
        <taxon>Gunneridae</taxon>
        <taxon>Pentapetalae</taxon>
        <taxon>rosids</taxon>
        <taxon>malvids</taxon>
        <taxon>Myrtales</taxon>
        <taxon>Lythraceae</taxon>
        <taxon>Trapa</taxon>
    </lineage>
</organism>
<name>A0AAN7H3S7_9MYRT</name>
<dbReference type="AlphaFoldDB" id="A0AAN7H3S7"/>
<dbReference type="GO" id="GO:0016020">
    <property type="term" value="C:membrane"/>
    <property type="evidence" value="ECO:0007669"/>
    <property type="project" value="UniProtKB-SubCell"/>
</dbReference>
<evidence type="ECO:0000313" key="7">
    <source>
        <dbReference type="Proteomes" id="UP001345219"/>
    </source>
</evidence>
<keyword evidence="4" id="KW-1133">Transmembrane helix</keyword>
<sequence>MVMGVMLWTPGLIPKGCFLNGEDGHFVVRCHDDEALHRAKVLVNIEFSSYVIGARVFSISIYLVLTKLHGGNVEYLCLDTGITGHKTTLEKISREYVME</sequence>
<dbReference type="Proteomes" id="UP001345219">
    <property type="component" value="Chromosome 12"/>
</dbReference>
<dbReference type="EMBL" id="JAXIOK010000019">
    <property type="protein sequence ID" value="KAK4748887.1"/>
    <property type="molecule type" value="Genomic_DNA"/>
</dbReference>
<keyword evidence="3" id="KW-0812">Transmembrane</keyword>
<accession>A0AAN7H3S7</accession>
<dbReference type="PANTHER" id="PTHR46285">
    <property type="entry name" value="PROTEINASE INHIBITOR I4, SERPIN (DUF716)-RELATED"/>
    <property type="match status" value="1"/>
</dbReference>
<gene>
    <name evidence="6" type="ORF">SAY87_015473</name>
</gene>
<evidence type="ECO:0000313" key="6">
    <source>
        <dbReference type="EMBL" id="KAK4748887.1"/>
    </source>
</evidence>
<comment type="subcellular location">
    <subcellularLocation>
        <location evidence="1">Membrane</location>
        <topology evidence="1">Multi-pass membrane protein</topology>
    </subcellularLocation>
</comment>
<evidence type="ECO:0000256" key="3">
    <source>
        <dbReference type="ARBA" id="ARBA00022692"/>
    </source>
</evidence>
<protein>
    <submittedName>
        <fullName evidence="6">Uncharacterized protein</fullName>
    </submittedName>
</protein>
<evidence type="ECO:0000256" key="2">
    <source>
        <dbReference type="ARBA" id="ARBA00006948"/>
    </source>
</evidence>
<comment type="caution">
    <text evidence="6">The sequence shown here is derived from an EMBL/GenBank/DDBJ whole genome shotgun (WGS) entry which is preliminary data.</text>
</comment>
<evidence type="ECO:0000256" key="1">
    <source>
        <dbReference type="ARBA" id="ARBA00004141"/>
    </source>
</evidence>
<evidence type="ECO:0000256" key="4">
    <source>
        <dbReference type="ARBA" id="ARBA00022989"/>
    </source>
</evidence>
<dbReference type="PANTHER" id="PTHR46285:SF3">
    <property type="entry name" value="PROTEINASE INHIBITOR I4, SERPIN (DUF716)"/>
    <property type="match status" value="1"/>
</dbReference>
<comment type="similarity">
    <text evidence="2">Belongs to the TMEM45 family.</text>
</comment>
<dbReference type="InterPro" id="IPR006904">
    <property type="entry name" value="DUF716"/>
</dbReference>
<dbReference type="Pfam" id="PF04819">
    <property type="entry name" value="DUF716"/>
    <property type="match status" value="1"/>
</dbReference>
<keyword evidence="7" id="KW-1185">Reference proteome</keyword>
<proteinExistence type="inferred from homology"/>